<dbReference type="InterPro" id="IPR058047">
    <property type="entry name" value="CPSase_preATP-grasp"/>
</dbReference>
<evidence type="ECO:0000256" key="16">
    <source>
        <dbReference type="PROSITE-ProRule" id="PRU00409"/>
    </source>
</evidence>
<dbReference type="GO" id="GO:0046872">
    <property type="term" value="F:metal ion binding"/>
    <property type="evidence" value="ECO:0007669"/>
    <property type="project" value="UniProtKB-KW"/>
</dbReference>
<dbReference type="InterPro" id="IPR005483">
    <property type="entry name" value="CPSase_dom"/>
</dbReference>
<dbReference type="InterPro" id="IPR005480">
    <property type="entry name" value="CPSase_lsu_oligo"/>
</dbReference>
<comment type="catalytic activity">
    <reaction evidence="14">
        <text>hydrogencarbonate + L-glutamine + 2 ATP + H2O = carbamoyl phosphate + L-glutamate + 2 ADP + phosphate + 2 H(+)</text>
        <dbReference type="Rhea" id="RHEA:18633"/>
        <dbReference type="ChEBI" id="CHEBI:15377"/>
        <dbReference type="ChEBI" id="CHEBI:15378"/>
        <dbReference type="ChEBI" id="CHEBI:17544"/>
        <dbReference type="ChEBI" id="CHEBI:29985"/>
        <dbReference type="ChEBI" id="CHEBI:30616"/>
        <dbReference type="ChEBI" id="CHEBI:43474"/>
        <dbReference type="ChEBI" id="CHEBI:58228"/>
        <dbReference type="ChEBI" id="CHEBI:58359"/>
        <dbReference type="ChEBI" id="CHEBI:456216"/>
        <dbReference type="EC" id="6.3.5.5"/>
    </reaction>
</comment>
<comment type="similarity">
    <text evidence="2">Belongs to the CarB family.</text>
</comment>
<comment type="catalytic activity">
    <reaction evidence="13">
        <text>hydrogencarbonate + NH4(+) + 2 ATP = carbamoyl phosphate + 2 ADP + phosphate + 2 H(+)</text>
        <dbReference type="Rhea" id="RHEA:18029"/>
        <dbReference type="ChEBI" id="CHEBI:15378"/>
        <dbReference type="ChEBI" id="CHEBI:17544"/>
        <dbReference type="ChEBI" id="CHEBI:28938"/>
        <dbReference type="ChEBI" id="CHEBI:30616"/>
        <dbReference type="ChEBI" id="CHEBI:43474"/>
        <dbReference type="ChEBI" id="CHEBI:58228"/>
        <dbReference type="ChEBI" id="CHEBI:456216"/>
        <dbReference type="EC" id="6.3.4.16"/>
    </reaction>
</comment>
<evidence type="ECO:0000256" key="9">
    <source>
        <dbReference type="ARBA" id="ARBA00022741"/>
    </source>
</evidence>
<dbReference type="Gene3D" id="3.30.470.20">
    <property type="entry name" value="ATP-grasp fold, B domain"/>
    <property type="match status" value="2"/>
</dbReference>
<dbReference type="AlphaFoldDB" id="A0A937XGD4"/>
<reference evidence="19" key="1">
    <citation type="submission" date="2019-03" db="EMBL/GenBank/DDBJ databases">
        <title>Lake Tanganyika Metagenome-Assembled Genomes (MAGs).</title>
        <authorList>
            <person name="Tran P."/>
        </authorList>
    </citation>
    <scope>NUCLEOTIDE SEQUENCE</scope>
    <source>
        <strain evidence="19">K_DeepCast_150m_m2_040</strain>
    </source>
</reference>
<evidence type="ECO:0000256" key="15">
    <source>
        <dbReference type="ARBA" id="ARBA00074189"/>
    </source>
</evidence>
<dbReference type="Pfam" id="PF02786">
    <property type="entry name" value="CPSase_L_D2"/>
    <property type="match status" value="2"/>
</dbReference>
<accession>A0A937XGD4</accession>
<evidence type="ECO:0000256" key="2">
    <source>
        <dbReference type="ARBA" id="ARBA00009799"/>
    </source>
</evidence>
<dbReference type="FunFam" id="3.30.470.20:FF:000026">
    <property type="entry name" value="Carbamoyl-phosphate synthase large chain"/>
    <property type="match status" value="1"/>
</dbReference>
<feature type="domain" description="ATP-grasp" evidence="17">
    <location>
        <begin position="689"/>
        <end position="880"/>
    </location>
</feature>
<keyword evidence="5 19" id="KW-0436">Ligase</keyword>
<gene>
    <name evidence="19" type="primary">carB</name>
    <name evidence="19" type="ORF">FJY68_08770</name>
</gene>
<keyword evidence="9 16" id="KW-0547">Nucleotide-binding</keyword>
<dbReference type="Gene3D" id="3.40.50.1380">
    <property type="entry name" value="Methylglyoxal synthase-like domain"/>
    <property type="match status" value="1"/>
</dbReference>
<dbReference type="FunFam" id="3.30.1490.20:FF:000001">
    <property type="entry name" value="Carbamoyl-phosphate synthase large chain"/>
    <property type="match status" value="1"/>
</dbReference>
<evidence type="ECO:0000256" key="7">
    <source>
        <dbReference type="ARBA" id="ARBA00022723"/>
    </source>
</evidence>
<dbReference type="GO" id="GO:0005737">
    <property type="term" value="C:cytoplasm"/>
    <property type="evidence" value="ECO:0007669"/>
    <property type="project" value="TreeGrafter"/>
</dbReference>
<dbReference type="GO" id="GO:0005524">
    <property type="term" value="F:ATP binding"/>
    <property type="evidence" value="ECO:0007669"/>
    <property type="project" value="UniProtKB-UniRule"/>
</dbReference>
<comment type="pathway">
    <text evidence="1">Amino-acid biosynthesis; L-arginine biosynthesis; carbamoyl phosphate from bicarbonate: step 1/1.</text>
</comment>
<evidence type="ECO:0000256" key="5">
    <source>
        <dbReference type="ARBA" id="ARBA00022598"/>
    </source>
</evidence>
<dbReference type="InterPro" id="IPR036897">
    <property type="entry name" value="CarbamoylP_synth_lsu_oligo_sf"/>
</dbReference>
<dbReference type="FunFam" id="3.40.50.20:FF:000001">
    <property type="entry name" value="Carbamoyl-phosphate synthase large chain"/>
    <property type="match status" value="1"/>
</dbReference>
<dbReference type="SUPFAM" id="SSF56059">
    <property type="entry name" value="Glutathione synthetase ATP-binding domain-like"/>
    <property type="match status" value="2"/>
</dbReference>
<dbReference type="PROSITE" id="PS00866">
    <property type="entry name" value="CPSASE_1"/>
    <property type="match status" value="1"/>
</dbReference>
<dbReference type="InterPro" id="IPR016185">
    <property type="entry name" value="PreATP-grasp_dom_sf"/>
</dbReference>
<evidence type="ECO:0000256" key="1">
    <source>
        <dbReference type="ARBA" id="ARBA00005077"/>
    </source>
</evidence>
<keyword evidence="10 16" id="KW-0067">ATP-binding</keyword>
<comment type="caution">
    <text evidence="19">The sequence shown here is derived from an EMBL/GenBank/DDBJ whole genome shotgun (WGS) entry which is preliminary data.</text>
</comment>
<dbReference type="FunFam" id="3.30.470.20:FF:000001">
    <property type="entry name" value="Carbamoyl-phosphate synthase large chain"/>
    <property type="match status" value="1"/>
</dbReference>
<dbReference type="Proteomes" id="UP000779900">
    <property type="component" value="Unassembled WGS sequence"/>
</dbReference>
<dbReference type="InterPro" id="IPR005479">
    <property type="entry name" value="CPAse_ATP-bd"/>
</dbReference>
<dbReference type="GO" id="GO:0004088">
    <property type="term" value="F:carbamoyl-phosphate synthase (glutamine-hydrolyzing) activity"/>
    <property type="evidence" value="ECO:0007669"/>
    <property type="project" value="UniProtKB-EC"/>
</dbReference>
<evidence type="ECO:0000256" key="8">
    <source>
        <dbReference type="ARBA" id="ARBA00022737"/>
    </source>
</evidence>
<dbReference type="InterPro" id="IPR011607">
    <property type="entry name" value="MGS-like_dom"/>
</dbReference>
<keyword evidence="4" id="KW-0055">Arginine biosynthesis</keyword>
<feature type="domain" description="MGS-like" evidence="18">
    <location>
        <begin position="945"/>
        <end position="1101"/>
    </location>
</feature>
<sequence length="1101" mass="119524">MVLGSGALRIGQAGEFDYSGSQAIKALKEEGIRAVLVNPNVATIQTTPGLADEIYLLPVEADFVEKVIAAEKPDGILLSVGGQSALNTGVELWKSGALKRAGVTVLGTPVETIIESEDRALFAAKMRAIGVSVPGSDTADSVERALAIAEKLGYPVMVRAGFSLGGLSSGRAGTPDELRHRVAEALCHAPHVLVEEYLGGWKEVEYEVVRDRHGNAVTVCNMENMDPMGIHTGESIVVAPSQTLTNDEYHYLRTVSLRIVAALGVVGECNVQFALHPSNGEYRVIEINARLSRSSALASKATGYPLAWVATKLALGYALADLKNSVTGVTGCFFEPALDYVTVKIPRWDLRKFRAASRRIGSEMKSVGETMAIGATFEEALQKGVRSLGLGYDGVTDPKARTDDPLDEIANPTDRRLFAIVHALANGTTAEQICESSRIDPWFVARLEAIVRAEQELLNQPQVADPKMGTAPDCGASGAGGCTHFRPKQLEDLDADHMLRLKRLGFSDRTIARLTGVIELDVRERRISLGVLPRPHRIDTLAGEFPAATNYLYLSYGGDGPEVKPEERGRPVMVLGSGPYCIGSSVEFDWCSVGMCTTAARLGHRTVMVNCNPETVSTDYDSNDRLYFDELTLERVLDIVDFERPLGVVVSVGGQIPNNLALSLHRRGVRILGTDPDSIDRAENRHRFATLLDQLGIAQPPWQELKRIDEARAFAAKVGYPVLVRPSYVLSGSAMNIAKTERSLEQYLSQATQISPENPVVISKFLEGAKEIEIDGVAQDGEMVIYCISEHVELSGVHSGDATVVIPPQTTYLETVRRAKGITKAIAGALCINGPFNVQFLARQNEISVIECNLRASRSFPFVSKSTGYDFIEIAARAMLGENVRGRYHTLDLDYVAVKVPQFSFSRLKGADPVLYVEMTSTGESACLGDSLEEAWLKAAIANGLRLPEKSLLVSIGGDDAKMKLLEPLRQLAAAGFEIHATQGTNQFLATHEVRSQLARKVSDPEPGTRDVAELIADRKVECVVNIPKRTADETVLTDGYRIRRAAADYGIPLINDTELARLFIRALLSHPRQSLDAKPLLAYAARSRPTCSDSPRSSSP</sequence>
<dbReference type="Pfam" id="PF02787">
    <property type="entry name" value="CPSase_L_D3"/>
    <property type="match status" value="1"/>
</dbReference>
<dbReference type="EC" id="6.3.5.5" evidence="3"/>
<dbReference type="Pfam" id="PF02142">
    <property type="entry name" value="MGS"/>
    <property type="match status" value="1"/>
</dbReference>
<evidence type="ECO:0000313" key="19">
    <source>
        <dbReference type="EMBL" id="MBM3331924.1"/>
    </source>
</evidence>
<evidence type="ECO:0000256" key="10">
    <source>
        <dbReference type="ARBA" id="ARBA00022840"/>
    </source>
</evidence>
<protein>
    <recommendedName>
        <fullName evidence="15">Carbamoyl phosphate synthase arginine-specific large chain</fullName>
        <ecNumber evidence="12">6.3.4.16</ecNumber>
        <ecNumber evidence="3">6.3.5.5</ecNumber>
    </recommendedName>
</protein>
<evidence type="ECO:0000256" key="14">
    <source>
        <dbReference type="ARBA" id="ARBA00048816"/>
    </source>
</evidence>
<dbReference type="PROSITE" id="PS51855">
    <property type="entry name" value="MGS"/>
    <property type="match status" value="1"/>
</dbReference>
<dbReference type="InterPro" id="IPR036914">
    <property type="entry name" value="MGS-like_dom_sf"/>
</dbReference>
<dbReference type="SUPFAM" id="SSF52335">
    <property type="entry name" value="Methylglyoxal synthase-like"/>
    <property type="match status" value="1"/>
</dbReference>
<evidence type="ECO:0000256" key="3">
    <source>
        <dbReference type="ARBA" id="ARBA00012738"/>
    </source>
</evidence>
<evidence type="ECO:0000256" key="4">
    <source>
        <dbReference type="ARBA" id="ARBA00022571"/>
    </source>
</evidence>
<keyword evidence="6" id="KW-0028">Amino-acid biosynthesis</keyword>
<dbReference type="FunFam" id="3.40.50.20:FF:000002">
    <property type="entry name" value="Carbamoyl-phosphate synthase large chain"/>
    <property type="match status" value="1"/>
</dbReference>
<dbReference type="SMART" id="SM00851">
    <property type="entry name" value="MGS"/>
    <property type="match status" value="1"/>
</dbReference>
<evidence type="ECO:0000256" key="6">
    <source>
        <dbReference type="ARBA" id="ARBA00022605"/>
    </source>
</evidence>
<dbReference type="SMART" id="SM01096">
    <property type="entry name" value="CPSase_L_D3"/>
    <property type="match status" value="1"/>
</dbReference>
<dbReference type="GO" id="GO:0006526">
    <property type="term" value="P:L-arginine biosynthetic process"/>
    <property type="evidence" value="ECO:0007669"/>
    <property type="project" value="UniProtKB-KW"/>
</dbReference>
<dbReference type="SUPFAM" id="SSF48108">
    <property type="entry name" value="Carbamoyl phosphate synthetase, large subunit connection domain"/>
    <property type="match status" value="2"/>
</dbReference>
<evidence type="ECO:0000256" key="11">
    <source>
        <dbReference type="ARBA" id="ARBA00023211"/>
    </source>
</evidence>
<keyword evidence="7" id="KW-0479">Metal-binding</keyword>
<feature type="domain" description="ATP-grasp" evidence="17">
    <location>
        <begin position="123"/>
        <end position="315"/>
    </location>
</feature>
<dbReference type="PRINTS" id="PR00098">
    <property type="entry name" value="CPSASE"/>
</dbReference>
<dbReference type="Gene3D" id="3.30.1490.20">
    <property type="entry name" value="ATP-grasp fold, A domain"/>
    <property type="match status" value="1"/>
</dbReference>
<dbReference type="PANTHER" id="PTHR11405:SF53">
    <property type="entry name" value="CARBAMOYL-PHOSPHATE SYNTHASE [AMMONIA], MITOCHONDRIAL"/>
    <property type="match status" value="1"/>
</dbReference>
<evidence type="ECO:0000313" key="20">
    <source>
        <dbReference type="Proteomes" id="UP000779900"/>
    </source>
</evidence>
<dbReference type="InterPro" id="IPR013815">
    <property type="entry name" value="ATP_grasp_subdomain_1"/>
</dbReference>
<dbReference type="Gene3D" id="3.40.50.20">
    <property type="match status" value="2"/>
</dbReference>
<dbReference type="EMBL" id="VGIR01000050">
    <property type="protein sequence ID" value="MBM3331924.1"/>
    <property type="molecule type" value="Genomic_DNA"/>
</dbReference>
<dbReference type="PANTHER" id="PTHR11405">
    <property type="entry name" value="CARBAMOYLTRANSFERASE FAMILY MEMBER"/>
    <property type="match status" value="1"/>
</dbReference>
<dbReference type="Pfam" id="PF25596">
    <property type="entry name" value="CPSase_L_D1"/>
    <property type="match status" value="2"/>
</dbReference>
<dbReference type="SUPFAM" id="SSF52440">
    <property type="entry name" value="PreATP-grasp domain"/>
    <property type="match status" value="2"/>
</dbReference>
<dbReference type="GO" id="GO:0006541">
    <property type="term" value="P:glutamine metabolic process"/>
    <property type="evidence" value="ECO:0007669"/>
    <property type="project" value="TreeGrafter"/>
</dbReference>
<evidence type="ECO:0000259" key="18">
    <source>
        <dbReference type="PROSITE" id="PS51855"/>
    </source>
</evidence>
<dbReference type="GO" id="GO:0004087">
    <property type="term" value="F:carbamoyl-phosphate synthase (ammonia) activity"/>
    <property type="evidence" value="ECO:0007669"/>
    <property type="project" value="UniProtKB-EC"/>
</dbReference>
<dbReference type="InterPro" id="IPR011761">
    <property type="entry name" value="ATP-grasp"/>
</dbReference>
<dbReference type="NCBIfam" id="NF003671">
    <property type="entry name" value="PRK05294.1"/>
    <property type="match status" value="1"/>
</dbReference>
<proteinExistence type="inferred from homology"/>
<evidence type="ECO:0000259" key="17">
    <source>
        <dbReference type="PROSITE" id="PS50975"/>
    </source>
</evidence>
<name>A0A937XGD4_UNCW3</name>
<keyword evidence="8" id="KW-0677">Repeat</keyword>
<dbReference type="EC" id="6.3.4.16" evidence="12"/>
<dbReference type="PROSITE" id="PS50975">
    <property type="entry name" value="ATP_GRASP"/>
    <property type="match status" value="2"/>
</dbReference>
<keyword evidence="11" id="KW-0464">Manganese</keyword>
<evidence type="ECO:0000256" key="12">
    <source>
        <dbReference type="ARBA" id="ARBA00044063"/>
    </source>
</evidence>
<dbReference type="PROSITE" id="PS00867">
    <property type="entry name" value="CPSASE_2"/>
    <property type="match status" value="2"/>
</dbReference>
<dbReference type="Gene3D" id="1.10.1030.10">
    <property type="entry name" value="Carbamoyl-phosphate synthetase, large subunit oligomerisation domain"/>
    <property type="match status" value="1"/>
</dbReference>
<evidence type="ECO:0000256" key="13">
    <source>
        <dbReference type="ARBA" id="ARBA00047359"/>
    </source>
</evidence>
<organism evidence="19 20">
    <name type="scientific">candidate division WOR-3 bacterium</name>
    <dbReference type="NCBI Taxonomy" id="2052148"/>
    <lineage>
        <taxon>Bacteria</taxon>
        <taxon>Bacteria division WOR-3</taxon>
    </lineage>
</organism>